<protein>
    <submittedName>
        <fullName evidence="11">Zinc finger protein 460-like isoform X1</fullName>
    </submittedName>
</protein>
<feature type="compositionally biased region" description="Polar residues" evidence="7">
    <location>
        <begin position="195"/>
        <end position="222"/>
    </location>
</feature>
<name>A0A6P8ZV93_THRPL</name>
<feature type="binding site" evidence="6">
    <location>
        <position position="50"/>
    </location>
    <ligand>
        <name>Zn(2+)</name>
        <dbReference type="ChEBI" id="CHEBI:29105"/>
    </ligand>
</feature>
<feature type="binding site" evidence="6">
    <location>
        <position position="47"/>
    </location>
    <ligand>
        <name>Zn(2+)</name>
        <dbReference type="ChEBI" id="CHEBI:29105"/>
    </ligand>
</feature>
<feature type="compositionally biased region" description="Pro residues" evidence="7">
    <location>
        <begin position="310"/>
        <end position="319"/>
    </location>
</feature>
<evidence type="ECO:0000259" key="9">
    <source>
        <dbReference type="PROSITE" id="PS51915"/>
    </source>
</evidence>
<evidence type="ECO:0000259" key="8">
    <source>
        <dbReference type="PROSITE" id="PS50157"/>
    </source>
</evidence>
<keyword evidence="4 6" id="KW-0862">Zinc</keyword>
<evidence type="ECO:0000313" key="11">
    <source>
        <dbReference type="RefSeq" id="XP_034248851.1"/>
    </source>
</evidence>
<dbReference type="GO" id="GO:0005634">
    <property type="term" value="C:nucleus"/>
    <property type="evidence" value="ECO:0007669"/>
    <property type="project" value="InterPro"/>
</dbReference>
<dbReference type="Gene3D" id="3.40.1800.20">
    <property type="match status" value="1"/>
</dbReference>
<feature type="region of interest" description="Disordered" evidence="7">
    <location>
        <begin position="155"/>
        <end position="343"/>
    </location>
</feature>
<keyword evidence="1 6" id="KW-0479">Metal-binding</keyword>
<dbReference type="SMART" id="SM00355">
    <property type="entry name" value="ZnF_C2H2"/>
    <property type="match status" value="5"/>
</dbReference>
<proteinExistence type="predicted"/>
<dbReference type="GO" id="GO:0008270">
    <property type="term" value="F:zinc ion binding"/>
    <property type="evidence" value="ECO:0007669"/>
    <property type="project" value="UniProtKB-UniRule"/>
</dbReference>
<evidence type="ECO:0000256" key="5">
    <source>
        <dbReference type="PROSITE-ProRule" id="PRU00042"/>
    </source>
</evidence>
<evidence type="ECO:0000256" key="2">
    <source>
        <dbReference type="ARBA" id="ARBA00022737"/>
    </source>
</evidence>
<feature type="binding site" evidence="6">
    <location>
        <position position="9"/>
    </location>
    <ligand>
        <name>Zn(2+)</name>
        <dbReference type="ChEBI" id="CHEBI:29105"/>
    </ligand>
</feature>
<feature type="domain" description="ZAD" evidence="9">
    <location>
        <begin position="4"/>
        <end position="74"/>
    </location>
</feature>
<evidence type="ECO:0000256" key="6">
    <source>
        <dbReference type="PROSITE-ProRule" id="PRU01263"/>
    </source>
</evidence>
<dbReference type="InterPro" id="IPR012934">
    <property type="entry name" value="Znf_AD"/>
</dbReference>
<feature type="compositionally biased region" description="Basic and acidic residues" evidence="7">
    <location>
        <begin position="159"/>
        <end position="177"/>
    </location>
</feature>
<organism evidence="11">
    <name type="scientific">Thrips palmi</name>
    <name type="common">Melon thrips</name>
    <dbReference type="NCBI Taxonomy" id="161013"/>
    <lineage>
        <taxon>Eukaryota</taxon>
        <taxon>Metazoa</taxon>
        <taxon>Ecdysozoa</taxon>
        <taxon>Arthropoda</taxon>
        <taxon>Hexapoda</taxon>
        <taxon>Insecta</taxon>
        <taxon>Pterygota</taxon>
        <taxon>Neoptera</taxon>
        <taxon>Paraneoptera</taxon>
        <taxon>Thysanoptera</taxon>
        <taxon>Terebrantia</taxon>
        <taxon>Thripoidea</taxon>
        <taxon>Thripidae</taxon>
        <taxon>Thrips</taxon>
    </lineage>
</organism>
<feature type="domain" description="C2H2-type" evidence="8">
    <location>
        <begin position="478"/>
        <end position="506"/>
    </location>
</feature>
<sequence length="566" mass="63011">MSLELCRLCAARSDDIPIFGTTEYLPYKINFTLNIEVKESDSRKTICLLCKTKLTEFHDFKNMCRNTEAQGIGSPKNLPILTKIKEEPKDFQELANQVASVPVPNSEPIKLVPLISLPFLFKNDVKVEKANDAKSPKSPGSNSSVESSVDYLINQVDTDDSKSSLEDGKRDGDKGADSSEAGSADVVAPGDDSSHNNAAPTDDSASLNCDQENDPPENSASNHPDDDSLGNGASDAGGRRRGRKRRVPSPDVELKKRRLTRSSTGVLPKKKIIIDESEDDSDPDDPEYKDQVNQPETESESDEEEKSKSPVPPMKPPSKSPTKSTAKSPTPEVKPKPSKNLPEGTCVKCEKQFPSTMALESHQMEDHFNETWYCYDCLCGFPNFKTWKYHKRNFCKKSAVIRICTSCQGSFTSFEELKVHSQTCKGTPEKGANDSAKNSDPPNRKPTFRCSFCAIETDDNTEFLEHLKVHKKNTNSILKCNQCDKTFKEKGALICHKEFHHKNTNQKSKNPSEKPTVKSDPVVVDDNSKGVLSRKNHKEYKCNKCDEVFTNSGKLICHQVLSHKKK</sequence>
<dbReference type="RefSeq" id="XP_034248851.1">
    <property type="nucleotide sequence ID" value="XM_034392960.1"/>
</dbReference>
<feature type="compositionally biased region" description="Low complexity" evidence="7">
    <location>
        <begin position="320"/>
        <end position="331"/>
    </location>
</feature>
<feature type="compositionally biased region" description="Acidic residues" evidence="7">
    <location>
        <begin position="275"/>
        <end position="287"/>
    </location>
</feature>
<dbReference type="PROSITE" id="PS51915">
    <property type="entry name" value="ZAD"/>
    <property type="match status" value="1"/>
</dbReference>
<feature type="region of interest" description="Disordered" evidence="7">
    <location>
        <begin position="503"/>
        <end position="530"/>
    </location>
</feature>
<dbReference type="AlphaFoldDB" id="A0A6P8ZV93"/>
<evidence type="ECO:0000313" key="10">
    <source>
        <dbReference type="Proteomes" id="UP000515158"/>
    </source>
</evidence>
<dbReference type="InterPro" id="IPR013087">
    <property type="entry name" value="Znf_C2H2_type"/>
</dbReference>
<gene>
    <name evidence="11" type="primary">LOC117649833</name>
</gene>
<keyword evidence="2" id="KW-0677">Repeat</keyword>
<dbReference type="PROSITE" id="PS50157">
    <property type="entry name" value="ZINC_FINGER_C2H2_2"/>
    <property type="match status" value="2"/>
</dbReference>
<feature type="domain" description="C2H2-type" evidence="8">
    <location>
        <begin position="540"/>
        <end position="566"/>
    </location>
</feature>
<dbReference type="PANTHER" id="PTHR24409:SF295">
    <property type="entry name" value="AZ2-RELATED"/>
    <property type="match status" value="1"/>
</dbReference>
<dbReference type="PANTHER" id="PTHR24409">
    <property type="entry name" value="ZINC FINGER PROTEIN 142"/>
    <property type="match status" value="1"/>
</dbReference>
<dbReference type="SUPFAM" id="SSF57716">
    <property type="entry name" value="Glucocorticoid receptor-like (DNA-binding domain)"/>
    <property type="match status" value="1"/>
</dbReference>
<evidence type="ECO:0000256" key="1">
    <source>
        <dbReference type="ARBA" id="ARBA00022723"/>
    </source>
</evidence>
<dbReference type="SMART" id="SM00868">
    <property type="entry name" value="zf-AD"/>
    <property type="match status" value="1"/>
</dbReference>
<feature type="region of interest" description="Disordered" evidence="7">
    <location>
        <begin position="425"/>
        <end position="444"/>
    </location>
</feature>
<dbReference type="InParanoid" id="A0A6P8ZV93"/>
<dbReference type="GO" id="GO:0000977">
    <property type="term" value="F:RNA polymerase II transcription regulatory region sequence-specific DNA binding"/>
    <property type="evidence" value="ECO:0007669"/>
    <property type="project" value="TreeGrafter"/>
</dbReference>
<evidence type="ECO:0000256" key="4">
    <source>
        <dbReference type="ARBA" id="ARBA00022833"/>
    </source>
</evidence>
<dbReference type="SUPFAM" id="SSF57667">
    <property type="entry name" value="beta-beta-alpha zinc fingers"/>
    <property type="match status" value="1"/>
</dbReference>
<keyword evidence="10" id="KW-1185">Reference proteome</keyword>
<feature type="binding site" evidence="6">
    <location>
        <position position="6"/>
    </location>
    <ligand>
        <name>Zn(2+)</name>
        <dbReference type="ChEBI" id="CHEBI:29105"/>
    </ligand>
</feature>
<accession>A0A6P8ZV93</accession>
<keyword evidence="3 5" id="KW-0863">Zinc-finger</keyword>
<dbReference type="KEGG" id="tpal:117649833"/>
<reference evidence="11" key="1">
    <citation type="submission" date="2025-08" db="UniProtKB">
        <authorList>
            <consortium name="RefSeq"/>
        </authorList>
    </citation>
    <scope>IDENTIFICATION</scope>
    <source>
        <tissue evidence="11">Total insect</tissue>
    </source>
</reference>
<dbReference type="GeneID" id="117649833"/>
<dbReference type="PROSITE" id="PS00028">
    <property type="entry name" value="ZINC_FINGER_C2H2_1"/>
    <property type="match status" value="3"/>
</dbReference>
<dbReference type="Proteomes" id="UP000515158">
    <property type="component" value="Unplaced"/>
</dbReference>
<dbReference type="OrthoDB" id="8392457at2759"/>
<dbReference type="GO" id="GO:0000981">
    <property type="term" value="F:DNA-binding transcription factor activity, RNA polymerase II-specific"/>
    <property type="evidence" value="ECO:0007669"/>
    <property type="project" value="TreeGrafter"/>
</dbReference>
<dbReference type="InterPro" id="IPR036236">
    <property type="entry name" value="Znf_C2H2_sf"/>
</dbReference>
<evidence type="ECO:0000256" key="7">
    <source>
        <dbReference type="SAM" id="MobiDB-lite"/>
    </source>
</evidence>
<dbReference type="Pfam" id="PF07776">
    <property type="entry name" value="zf-AD"/>
    <property type="match status" value="1"/>
</dbReference>
<dbReference type="Gene3D" id="3.30.160.60">
    <property type="entry name" value="Classic Zinc Finger"/>
    <property type="match status" value="1"/>
</dbReference>
<evidence type="ECO:0000256" key="3">
    <source>
        <dbReference type="ARBA" id="ARBA00022771"/>
    </source>
</evidence>